<dbReference type="PATRIC" id="fig|660596.6.peg.1639"/>
<dbReference type="HAMAP" id="MF_01004">
    <property type="entry name" value="BtuC"/>
    <property type="match status" value="1"/>
</dbReference>
<protein>
    <recommendedName>
        <fullName evidence="9">Vitamin B12 import system permease protein BtuC</fullName>
    </recommendedName>
</protein>
<comment type="subcellular location">
    <subcellularLocation>
        <location evidence="1 9">Cell membrane</location>
        <topology evidence="1 9">Multi-pass membrane protein</topology>
    </subcellularLocation>
</comment>
<reference evidence="11 12" key="1">
    <citation type="journal article" date="2012" name="Mol. Microbiol.">
        <title>The genetic and structural basis of two distinct terminal side branch residues in stewartan and amylovoran exopolysaccharides and their potential role in host adaptation.</title>
        <authorList>
            <person name="Wang X."/>
            <person name="Yang F."/>
            <person name="von Bodman S.B."/>
        </authorList>
    </citation>
    <scope>NUCLEOTIDE SEQUENCE [LARGE SCALE GENOMIC DNA]</scope>
    <source>
        <strain evidence="11 12">DC283</strain>
    </source>
</reference>
<dbReference type="GO" id="GO:0015889">
    <property type="term" value="P:cobalamin transport"/>
    <property type="evidence" value="ECO:0007669"/>
    <property type="project" value="UniProtKB-UniRule"/>
</dbReference>
<dbReference type="Gene3D" id="1.10.3470.10">
    <property type="entry name" value="ABC transporter involved in vitamin B12 uptake, BtuC"/>
    <property type="match status" value="1"/>
</dbReference>
<evidence type="ECO:0000313" key="13">
    <source>
        <dbReference type="Proteomes" id="UP000192380"/>
    </source>
</evidence>
<dbReference type="FunFam" id="1.10.3470.10:FF:000001">
    <property type="entry name" value="Vitamin B12 ABC transporter permease BtuC"/>
    <property type="match status" value="1"/>
</dbReference>
<comment type="similarity">
    <text evidence="2 9">Belongs to the binding-protein-dependent transport system permease family. FecCD subfamily.</text>
</comment>
<dbReference type="Proteomes" id="UP000005050">
    <property type="component" value="Unassembled WGS sequence"/>
</dbReference>
<keyword evidence="5" id="KW-0997">Cell inner membrane</keyword>
<dbReference type="PANTHER" id="PTHR30472:SF29">
    <property type="entry name" value="VITAMIN B12 IMPORT SYSTEM PERMEASE PROTEIN BTUC"/>
    <property type="match status" value="1"/>
</dbReference>
<name>H3RCA5_PANSE</name>
<dbReference type="EMBL" id="CP017581">
    <property type="protein sequence ID" value="ARF50152.1"/>
    <property type="molecule type" value="Genomic_DNA"/>
</dbReference>
<keyword evidence="4 9" id="KW-1003">Cell membrane</keyword>
<keyword evidence="8 9" id="KW-0472">Membrane</keyword>
<comment type="function">
    <text evidence="9">Part of the ABC transporter complex BtuCDF involved in vitamin B12 import. Involved in the translocation of the substrate across the membrane.</text>
</comment>
<keyword evidence="6 9" id="KW-0812">Transmembrane</keyword>
<dbReference type="KEGG" id="pstw:DSJ_12890"/>
<dbReference type="GO" id="GO:0090482">
    <property type="term" value="F:vitamin transmembrane transporter activity"/>
    <property type="evidence" value="ECO:0007669"/>
    <property type="project" value="UniProtKB-UniRule"/>
</dbReference>
<dbReference type="Proteomes" id="UP000192380">
    <property type="component" value="Chromosome"/>
</dbReference>
<evidence type="ECO:0000256" key="3">
    <source>
        <dbReference type="ARBA" id="ARBA00022448"/>
    </source>
</evidence>
<evidence type="ECO:0000313" key="10">
    <source>
        <dbReference type="EMBL" id="ARF50152.1"/>
    </source>
</evidence>
<evidence type="ECO:0000256" key="6">
    <source>
        <dbReference type="ARBA" id="ARBA00022692"/>
    </source>
</evidence>
<proteinExistence type="inferred from homology"/>
<accession>H3RCA5</accession>
<evidence type="ECO:0000256" key="8">
    <source>
        <dbReference type="ARBA" id="ARBA00023136"/>
    </source>
</evidence>
<keyword evidence="3 9" id="KW-0813">Transport</keyword>
<evidence type="ECO:0000256" key="9">
    <source>
        <dbReference type="HAMAP-Rule" id="MF_01004"/>
    </source>
</evidence>
<dbReference type="CDD" id="cd06550">
    <property type="entry name" value="TM_ABC_iron-siderophores_like"/>
    <property type="match status" value="1"/>
</dbReference>
<keyword evidence="7 9" id="KW-1133">Transmembrane helix</keyword>
<dbReference type="InterPro" id="IPR023691">
    <property type="entry name" value="ABC_transptr_BtuC"/>
</dbReference>
<feature type="transmembrane region" description="Helical" evidence="9">
    <location>
        <begin position="304"/>
        <end position="323"/>
    </location>
</feature>
<evidence type="ECO:0000256" key="1">
    <source>
        <dbReference type="ARBA" id="ARBA00004651"/>
    </source>
</evidence>
<dbReference type="RefSeq" id="WP_006118961.1">
    <property type="nucleotide sequence ID" value="NZ_AHIE01000010.1"/>
</dbReference>
<evidence type="ECO:0000256" key="2">
    <source>
        <dbReference type="ARBA" id="ARBA00007935"/>
    </source>
</evidence>
<keyword evidence="13" id="KW-1185">Reference proteome</keyword>
<reference evidence="11" key="2">
    <citation type="submission" date="2012-01" db="EMBL/GenBank/DDBJ databases">
        <authorList>
            <person name="Biehl B.S."/>
            <person name="Ding Y."/>
            <person name="Dugan-Rocha S.P."/>
            <person name="Gibbs R.A."/>
            <person name="Glasner J.D."/>
            <person name="Kovar C."/>
            <person name="Muzny D.M."/>
            <person name="Neeno-Eckwall E.C."/>
            <person name="Perna N.T."/>
            <person name="Qin X."/>
            <person name="von Bodman S.B."/>
            <person name="Weinstock G.M."/>
        </authorList>
    </citation>
    <scope>NUCLEOTIDE SEQUENCE</scope>
    <source>
        <strain evidence="11">DC283</strain>
    </source>
</reference>
<reference evidence="10 13" key="3">
    <citation type="submission" date="2016-10" db="EMBL/GenBank/DDBJ databases">
        <title>Complete Genome Assembly of Pantoea stewartii subsp. stewartii DC283, a Corn Pathogen.</title>
        <authorList>
            <person name="Duong D.A."/>
            <person name="Stevens A.M."/>
            <person name="Jensen R.V."/>
        </authorList>
    </citation>
    <scope>NUCLEOTIDE SEQUENCE [LARGE SCALE GENOMIC DNA]</scope>
    <source>
        <strain evidence="10 13">DC283</strain>
    </source>
</reference>
<feature type="transmembrane region" description="Helical" evidence="9">
    <location>
        <begin position="116"/>
        <end position="134"/>
    </location>
</feature>
<dbReference type="InterPro" id="IPR000522">
    <property type="entry name" value="ABC_transptr_permease_BtuC"/>
</dbReference>
<evidence type="ECO:0000256" key="5">
    <source>
        <dbReference type="ARBA" id="ARBA00022519"/>
    </source>
</evidence>
<organism evidence="11 12">
    <name type="scientific">Pantoea stewartii subsp. stewartii DC283</name>
    <dbReference type="NCBI Taxonomy" id="660596"/>
    <lineage>
        <taxon>Bacteria</taxon>
        <taxon>Pseudomonadati</taxon>
        <taxon>Pseudomonadota</taxon>
        <taxon>Gammaproteobacteria</taxon>
        <taxon>Enterobacterales</taxon>
        <taxon>Erwiniaceae</taxon>
        <taxon>Pantoea</taxon>
    </lineage>
</organism>
<feature type="transmembrane region" description="Helical" evidence="9">
    <location>
        <begin position="275"/>
        <end position="298"/>
    </location>
</feature>
<dbReference type="PANTHER" id="PTHR30472">
    <property type="entry name" value="FERRIC ENTEROBACTIN TRANSPORT SYSTEM PERMEASE PROTEIN"/>
    <property type="match status" value="1"/>
</dbReference>
<evidence type="ECO:0000256" key="4">
    <source>
        <dbReference type="ARBA" id="ARBA00022475"/>
    </source>
</evidence>
<evidence type="ECO:0000256" key="7">
    <source>
        <dbReference type="ARBA" id="ARBA00022989"/>
    </source>
</evidence>
<feature type="transmembrane region" description="Helical" evidence="9">
    <location>
        <begin position="191"/>
        <end position="213"/>
    </location>
</feature>
<dbReference type="EMBL" id="AHIE01000010">
    <property type="protein sequence ID" value="EHU01028.1"/>
    <property type="molecule type" value="Genomic_DNA"/>
</dbReference>
<evidence type="ECO:0000313" key="11">
    <source>
        <dbReference type="EMBL" id="EHU01028.1"/>
    </source>
</evidence>
<gene>
    <name evidence="9 11" type="primary">btuC</name>
    <name evidence="11" type="ORF">CKS_3396</name>
    <name evidence="10" type="ORF">DSJ_12890</name>
</gene>
<dbReference type="InterPro" id="IPR037294">
    <property type="entry name" value="ABC_BtuC-like"/>
</dbReference>
<dbReference type="NCBIfam" id="NF003001">
    <property type="entry name" value="PRK03784.1"/>
    <property type="match status" value="1"/>
</dbReference>
<dbReference type="AlphaFoldDB" id="H3RCA5"/>
<sequence length="335" mass="35435">MFQLEQLARHSTRQNQKWLMGLSLLLLALFTVSLCAGERWIGPAAWWSESGRLFVGQLRLPRTVAVMLVGAALALSGVMMQALFTNPLAEPGLLGVSSGAGIGLVAGVLFSGGALWSLSLSAIAGALVITLILLHFAHRHLSVSRLLLTGVALGMICSAMMTWAVYFSSSLDLRQLMYWMMGGFSGIDRRYGWMMLALLPVILASMTAARALNLLALGETSARQLGLSLVCWRNLLVLAMGWLVGVSVALAGAIGFVGLVIPHLLRLVGLHDHRALLPASALAGASVLLGADIIARLALASAELPVGVVTATLGEPLFIVLLVKSTRQPALTNKS</sequence>
<feature type="transmembrane region" description="Helical" evidence="9">
    <location>
        <begin position="92"/>
        <end position="110"/>
    </location>
</feature>
<dbReference type="Pfam" id="PF01032">
    <property type="entry name" value="FecCD"/>
    <property type="match status" value="1"/>
</dbReference>
<dbReference type="STRING" id="660596.DSJ_12890"/>
<feature type="transmembrane region" description="Helical" evidence="9">
    <location>
        <begin position="59"/>
        <end position="80"/>
    </location>
</feature>
<dbReference type="eggNOG" id="COG4139">
    <property type="taxonomic scope" value="Bacteria"/>
</dbReference>
<dbReference type="OrthoDB" id="9055647at2"/>
<comment type="subunit">
    <text evidence="9">The complex is composed of two ATP-binding proteins (BtuD), two transmembrane proteins (BtuC) and a solute-binding protein (BtuF).</text>
</comment>
<evidence type="ECO:0000313" key="12">
    <source>
        <dbReference type="Proteomes" id="UP000005050"/>
    </source>
</evidence>
<dbReference type="SUPFAM" id="SSF81345">
    <property type="entry name" value="ABC transporter involved in vitamin B12 uptake, BtuC"/>
    <property type="match status" value="1"/>
</dbReference>
<dbReference type="GO" id="GO:0005886">
    <property type="term" value="C:plasma membrane"/>
    <property type="evidence" value="ECO:0007669"/>
    <property type="project" value="UniProtKB-SubCell"/>
</dbReference>
<feature type="transmembrane region" description="Helical" evidence="9">
    <location>
        <begin position="146"/>
        <end position="171"/>
    </location>
</feature>